<proteinExistence type="predicted"/>
<dbReference type="Gene3D" id="2.60.40.680">
    <property type="match status" value="1"/>
</dbReference>
<reference evidence="2 3" key="1">
    <citation type="submission" date="2017-09" db="EMBL/GenBank/DDBJ databases">
        <title>Depth-based differentiation of microbial function through sediment-hosted aquifers and enrichment of novel symbionts in the deep terrestrial subsurface.</title>
        <authorList>
            <person name="Probst A.J."/>
            <person name="Ladd B."/>
            <person name="Jarett J.K."/>
            <person name="Geller-Mcgrath D.E."/>
            <person name="Sieber C.M."/>
            <person name="Emerson J.B."/>
            <person name="Anantharaman K."/>
            <person name="Thomas B.C."/>
            <person name="Malmstrom R."/>
            <person name="Stieglmeier M."/>
            <person name="Klingl A."/>
            <person name="Woyke T."/>
            <person name="Ryan C.M."/>
            <person name="Banfield J.F."/>
        </authorList>
    </citation>
    <scope>NUCLEOTIDE SEQUENCE [LARGE SCALE GENOMIC DNA]</scope>
    <source>
        <strain evidence="2">CG22_combo_CG10-13_8_21_14_all_38_20</strain>
    </source>
</reference>
<protein>
    <recommendedName>
        <fullName evidence="4">Cohesin domain-containing protein</fullName>
    </recommendedName>
</protein>
<feature type="transmembrane region" description="Helical" evidence="1">
    <location>
        <begin position="6"/>
        <end position="25"/>
    </location>
</feature>
<dbReference type="InterPro" id="IPR008965">
    <property type="entry name" value="CBM2/CBM3_carb-bd_dom_sf"/>
</dbReference>
<dbReference type="Proteomes" id="UP000231246">
    <property type="component" value="Unassembled WGS sequence"/>
</dbReference>
<dbReference type="GO" id="GO:0000272">
    <property type="term" value="P:polysaccharide catabolic process"/>
    <property type="evidence" value="ECO:0007669"/>
    <property type="project" value="InterPro"/>
</dbReference>
<evidence type="ECO:0008006" key="4">
    <source>
        <dbReference type="Google" id="ProtNLM"/>
    </source>
</evidence>
<dbReference type="GO" id="GO:0030246">
    <property type="term" value="F:carbohydrate binding"/>
    <property type="evidence" value="ECO:0007669"/>
    <property type="project" value="InterPro"/>
</dbReference>
<dbReference type="InterPro" id="IPR002105">
    <property type="entry name" value="Dockerin_1_rpt"/>
</dbReference>
<evidence type="ECO:0000313" key="2">
    <source>
        <dbReference type="EMBL" id="PIP61445.1"/>
    </source>
</evidence>
<accession>A0A2H0BUU6</accession>
<dbReference type="InterPro" id="IPR036439">
    <property type="entry name" value="Dockerin_dom_sf"/>
</dbReference>
<keyword evidence="1" id="KW-0472">Membrane</keyword>
<organism evidence="2 3">
    <name type="scientific">Candidatus Roizmanbacteria bacterium CG22_combo_CG10-13_8_21_14_all_38_20</name>
    <dbReference type="NCBI Taxonomy" id="1974862"/>
    <lineage>
        <taxon>Bacteria</taxon>
        <taxon>Candidatus Roizmaniibacteriota</taxon>
    </lineage>
</organism>
<evidence type="ECO:0000256" key="1">
    <source>
        <dbReference type="SAM" id="Phobius"/>
    </source>
</evidence>
<dbReference type="EMBL" id="PCTA01000026">
    <property type="protein sequence ID" value="PIP61445.1"/>
    <property type="molecule type" value="Genomic_DNA"/>
</dbReference>
<comment type="caution">
    <text evidence="2">The sequence shown here is derived from an EMBL/GenBank/DDBJ whole genome shotgun (WGS) entry which is preliminary data.</text>
</comment>
<gene>
    <name evidence="2" type="ORF">COW99_04040</name>
</gene>
<sequence length="367" mass="39776">MTKDNIVLGITLVFLVITLPLVLLVTQGRIDLRPRAGFGNATLSFNPGSPNVSVGGETVITLKVDTGDKLLSGVDISLIYDADKIEIVEITSASYFDTPLHVEKNLPTNTAPFSAMQIILVRKTATFELGSGDREIATIKVKGKTLGASPFVMRPKEIVAYNATGNDSLLTPQGSLATQVNVVETPPSGSEPIISFLTKLARTSNDKALPDITVKLTVVDQLPTTPVSKVFEVPLTVGQNHVYRLTRPPLTLTGVIPGLKKTILLKGPKHIRIKVADQIELKPGVNPEFDWTAIAKQLPPGDLPDPDQDYRQNGAIDARDVFLMKHRIGSKSTVDVMVADLNYDGVVSAYDLDTLFRSSATYYDDEN</sequence>
<dbReference type="Pfam" id="PF00404">
    <property type="entry name" value="Dockerin_1"/>
    <property type="match status" value="1"/>
</dbReference>
<dbReference type="CDD" id="cd08547">
    <property type="entry name" value="Type_II_cohesin"/>
    <property type="match status" value="1"/>
</dbReference>
<dbReference type="SUPFAM" id="SSF49384">
    <property type="entry name" value="Carbohydrate-binding domain"/>
    <property type="match status" value="1"/>
</dbReference>
<evidence type="ECO:0000313" key="3">
    <source>
        <dbReference type="Proteomes" id="UP000231246"/>
    </source>
</evidence>
<dbReference type="SUPFAM" id="SSF63446">
    <property type="entry name" value="Type I dockerin domain"/>
    <property type="match status" value="1"/>
</dbReference>
<dbReference type="AlphaFoldDB" id="A0A2H0BUU6"/>
<keyword evidence="1" id="KW-1133">Transmembrane helix</keyword>
<name>A0A2H0BUU6_9BACT</name>
<keyword evidence="1" id="KW-0812">Transmembrane</keyword>
<dbReference type="GO" id="GO:0004553">
    <property type="term" value="F:hydrolase activity, hydrolyzing O-glycosyl compounds"/>
    <property type="evidence" value="ECO:0007669"/>
    <property type="project" value="InterPro"/>
</dbReference>